<feature type="region of interest" description="Disordered" evidence="1">
    <location>
        <begin position="77"/>
        <end position="98"/>
    </location>
</feature>
<proteinExistence type="predicted"/>
<gene>
    <name evidence="2" type="ORF">CO174_03125</name>
</gene>
<comment type="caution">
    <text evidence="2">The sequence shown here is derived from an EMBL/GenBank/DDBJ whole genome shotgun (WGS) entry which is preliminary data.</text>
</comment>
<feature type="compositionally biased region" description="Basic residues" evidence="1">
    <location>
        <begin position="85"/>
        <end position="98"/>
    </location>
</feature>
<dbReference type="EMBL" id="PFWU01000036">
    <property type="protein sequence ID" value="PJA45471.1"/>
    <property type="molecule type" value="Genomic_DNA"/>
</dbReference>
<evidence type="ECO:0000256" key="1">
    <source>
        <dbReference type="SAM" id="MobiDB-lite"/>
    </source>
</evidence>
<dbReference type="AlphaFoldDB" id="A0A2M7XC51"/>
<name>A0A2M7XC51_9BACT</name>
<evidence type="ECO:0000313" key="3">
    <source>
        <dbReference type="Proteomes" id="UP000229385"/>
    </source>
</evidence>
<organism evidence="2 3">
    <name type="scientific">Candidatus Uhrbacteria bacterium CG_4_9_14_3_um_filter_50_9</name>
    <dbReference type="NCBI Taxonomy" id="1975035"/>
    <lineage>
        <taxon>Bacteria</taxon>
        <taxon>Candidatus Uhriibacteriota</taxon>
    </lineage>
</organism>
<evidence type="ECO:0000313" key="2">
    <source>
        <dbReference type="EMBL" id="PJA45471.1"/>
    </source>
</evidence>
<dbReference type="Proteomes" id="UP000229385">
    <property type="component" value="Unassembled WGS sequence"/>
</dbReference>
<reference evidence="3" key="1">
    <citation type="submission" date="2017-09" db="EMBL/GenBank/DDBJ databases">
        <title>Depth-based differentiation of microbial function through sediment-hosted aquifers and enrichment of novel symbionts in the deep terrestrial subsurface.</title>
        <authorList>
            <person name="Probst A.J."/>
            <person name="Ladd B."/>
            <person name="Jarett J.K."/>
            <person name="Geller-Mcgrath D.E."/>
            <person name="Sieber C.M.K."/>
            <person name="Emerson J.B."/>
            <person name="Anantharaman K."/>
            <person name="Thomas B.C."/>
            <person name="Malmstrom R."/>
            <person name="Stieglmeier M."/>
            <person name="Klingl A."/>
            <person name="Woyke T."/>
            <person name="Ryan C.M."/>
            <person name="Banfield J.F."/>
        </authorList>
    </citation>
    <scope>NUCLEOTIDE SEQUENCE [LARGE SCALE GENOMIC DNA]</scope>
</reference>
<accession>A0A2M7XC51</accession>
<protein>
    <submittedName>
        <fullName evidence="2">Uncharacterized protein</fullName>
    </submittedName>
</protein>
<sequence>MSQIPLEPPQRLLVQGRTQSKDLFLTQFQEKDKPSNGSTQNQAAVHQSIRSHYLKCLLRTPKIGPCTRSSKVAAFAEDAPNTKKERQKVRQKKYFIED</sequence>